<dbReference type="Gene3D" id="3.30.830.10">
    <property type="entry name" value="Metalloenzyme, LuxS/M16 peptidase-like"/>
    <property type="match status" value="2"/>
</dbReference>
<dbReference type="Proteomes" id="UP000542742">
    <property type="component" value="Unassembled WGS sequence"/>
</dbReference>
<keyword evidence="1" id="KW-1133">Transmembrane helix</keyword>
<protein>
    <submittedName>
        <fullName evidence="2">Putative Zn-dependent peptidase</fullName>
    </submittedName>
</protein>
<dbReference type="RefSeq" id="WP_184951222.1">
    <property type="nucleotide sequence ID" value="NZ_BOMC01000065.1"/>
</dbReference>
<gene>
    <name evidence="2" type="ORF">BKA14_002657</name>
</gene>
<dbReference type="InterPro" id="IPR011249">
    <property type="entry name" value="Metalloenz_LuxS/M16"/>
</dbReference>
<dbReference type="AlphaFoldDB" id="A0A7W7CQE5"/>
<proteinExistence type="predicted"/>
<evidence type="ECO:0000313" key="3">
    <source>
        <dbReference type="Proteomes" id="UP000542742"/>
    </source>
</evidence>
<feature type="transmembrane region" description="Helical" evidence="1">
    <location>
        <begin position="499"/>
        <end position="520"/>
    </location>
</feature>
<keyword evidence="1" id="KW-0812">Transmembrane</keyword>
<name>A0A7W7CQE5_9ACTN</name>
<sequence>MAMIRRTEVDGIPAVVAPATGGPVRAGLVFRVGQADETLPRSGITHLIEHLVLHPLGHGDYHHNGSTAAAFTSFHVQGSEQEVARFLTAVCDSLAAPPLARLEAEKGVLRTEAATHGTGVLGSLAVWRHGAHDYGLPGMPEWGLHAITADDVRRWTARFFTRDNAVLWVTGGDVPGGLRLRLPSGVREPMPTPSSALPVTPASYGGAADAVAWDSVVAESDAAAVFSDALERVMYRELRHDSGLSYTVRTEYSPRGDGGAVITALADALPEKQDAVLGGFAQVLRAVRAGRIEPGDVTGAVARRLEALRHPGVDAARLPWFAREVLTGRPLRTTDELAAGLAAVTVADVVACGQAAERTGLLMTPPHAHGGAATGVYPAVETSPAPVAGVSYRARAGHAETILAGPEGISAVGRSGSATVRLDACAAVLSWPDGRRLFVGLDATSVTLEPTLYRNGADAVRALDDHVPPHLRVPMPARDPRSIPQPRRATVAPQRRRQLLVAALWALLALACFAGGVLVLSGPLDDDARQGGVGGLLVGGFFVYMAVRAVRRNRL</sequence>
<keyword evidence="3" id="KW-1185">Reference proteome</keyword>
<accession>A0A7W7CQE5</accession>
<evidence type="ECO:0000313" key="2">
    <source>
        <dbReference type="EMBL" id="MBB4692509.1"/>
    </source>
</evidence>
<reference evidence="2 3" key="1">
    <citation type="submission" date="2020-08" db="EMBL/GenBank/DDBJ databases">
        <title>Sequencing the genomes of 1000 actinobacteria strains.</title>
        <authorList>
            <person name="Klenk H.-P."/>
        </authorList>
    </citation>
    <scope>NUCLEOTIDE SEQUENCE [LARGE SCALE GENOMIC DNA]</scope>
    <source>
        <strain evidence="2 3">DSM 45518</strain>
    </source>
</reference>
<keyword evidence="1" id="KW-0472">Membrane</keyword>
<dbReference type="SUPFAM" id="SSF63411">
    <property type="entry name" value="LuxS/MPP-like metallohydrolase"/>
    <property type="match status" value="2"/>
</dbReference>
<dbReference type="GO" id="GO:0046872">
    <property type="term" value="F:metal ion binding"/>
    <property type="evidence" value="ECO:0007669"/>
    <property type="project" value="InterPro"/>
</dbReference>
<evidence type="ECO:0000256" key="1">
    <source>
        <dbReference type="SAM" id="Phobius"/>
    </source>
</evidence>
<feature type="transmembrane region" description="Helical" evidence="1">
    <location>
        <begin position="532"/>
        <end position="550"/>
    </location>
</feature>
<dbReference type="EMBL" id="JACHMF010000001">
    <property type="protein sequence ID" value="MBB4692509.1"/>
    <property type="molecule type" value="Genomic_DNA"/>
</dbReference>
<comment type="caution">
    <text evidence="2">The sequence shown here is derived from an EMBL/GenBank/DDBJ whole genome shotgun (WGS) entry which is preliminary data.</text>
</comment>
<organism evidence="2 3">
    <name type="scientific">Paractinoplanes abujensis</name>
    <dbReference type="NCBI Taxonomy" id="882441"/>
    <lineage>
        <taxon>Bacteria</taxon>
        <taxon>Bacillati</taxon>
        <taxon>Actinomycetota</taxon>
        <taxon>Actinomycetes</taxon>
        <taxon>Micromonosporales</taxon>
        <taxon>Micromonosporaceae</taxon>
        <taxon>Paractinoplanes</taxon>
    </lineage>
</organism>